<dbReference type="InterPro" id="IPR035976">
    <property type="entry name" value="Sushi/SCR/CCP_sf"/>
</dbReference>
<feature type="chain" id="PRO_5045948525" description="C3/C5 convertase" evidence="18">
    <location>
        <begin position="20"/>
        <end position="682"/>
    </location>
</feature>
<sequence>MLAVPWIFTILTLFLCAEARIICPDPTGFKDGEVKPRLGEYYEGSNTSYSCFEGYTLRGSPTRTCQPNGKWSGETPICDNGSDYCPNPGTPPGCHRNGERFGIDDKVTYQCDTGLFMFGSAERVCQENHEWTGTEPACYYKNTYDTPEEAVRGFVASIDTLLRVEESDAPPIKKQLGRKIVLKKGGKLHIYIILDASESVGEEDFEKSKKCALNFMEKISSYEVEPKWGIVSFATKTKKIVDIVDETIDMGKAYSQLKDFDYTKHDLQYGTNIKGALDSVYKDMSFLKARNRKEFEEARNVILLITDGKSNMGGIPQLVVRKIRSLIGITHPGHDKEEFLDIYVFGVGKDIDEDEINLIASKKDREKHVFKLKDPEKLAETFEQMIIVDDSVGLCGLYREEDNMKVTQEKYPWRVSIESTHPDVTQITKCEGAIVSNRHVLTSAHCFVLNQNLTDVKVIINRTQEKKVEFLFSHPDYNIYGKNESQKIKEFYDFDIAIIQLKEDIIYKKETRPICIPCTEQASGALRLDKKTTTCKQHRDILLPDRTNVDASFLSKAEKKNVKIKLGTLKEQCYEDALKAPIYKDVPGIDWPDVVTDRFLCTGGTDPVTDDVTCKGDSGGSLFLEKKRRMFQVGVISWGNKNHCVGGRRQPTEDDSRDYHINLFEVQDFLKRKLGNDLQFIN</sequence>
<dbReference type="SUPFAM" id="SSF57535">
    <property type="entry name" value="Complement control module/SCR domain"/>
    <property type="match status" value="2"/>
</dbReference>
<evidence type="ECO:0000256" key="9">
    <source>
        <dbReference type="ARBA" id="ARBA00022729"/>
    </source>
</evidence>
<keyword evidence="7 17" id="KW-0768">Sushi</keyword>
<evidence type="ECO:0000256" key="5">
    <source>
        <dbReference type="ARBA" id="ARBA00022525"/>
    </source>
</evidence>
<dbReference type="PANTHER" id="PTHR46393:SF7">
    <property type="entry name" value="COMPLEMENT C2"/>
    <property type="match status" value="1"/>
</dbReference>
<feature type="disulfide bond" evidence="17">
    <location>
        <begin position="51"/>
        <end position="78"/>
    </location>
</feature>
<evidence type="ECO:0000256" key="2">
    <source>
        <dbReference type="ARBA" id="ARBA00001946"/>
    </source>
</evidence>
<comment type="cofactor">
    <cofactor evidence="1">
        <name>Mn(2+)</name>
        <dbReference type="ChEBI" id="CHEBI:29035"/>
    </cofactor>
</comment>
<evidence type="ECO:0000256" key="4">
    <source>
        <dbReference type="ARBA" id="ARBA00004613"/>
    </source>
</evidence>
<gene>
    <name evidence="22" type="ORF">HHUSO_G31876</name>
</gene>
<organism evidence="22 23">
    <name type="scientific">Huso huso</name>
    <name type="common">Beluga</name>
    <name type="synonym">Acipenser huso</name>
    <dbReference type="NCBI Taxonomy" id="61971"/>
    <lineage>
        <taxon>Eukaryota</taxon>
        <taxon>Metazoa</taxon>
        <taxon>Chordata</taxon>
        <taxon>Craniata</taxon>
        <taxon>Vertebrata</taxon>
        <taxon>Euteleostomi</taxon>
        <taxon>Actinopterygii</taxon>
        <taxon>Chondrostei</taxon>
        <taxon>Acipenseriformes</taxon>
        <taxon>Acipenseridae</taxon>
        <taxon>Huso</taxon>
    </lineage>
</organism>
<dbReference type="Gene3D" id="2.40.10.10">
    <property type="entry name" value="Trypsin-like serine proteases"/>
    <property type="match status" value="2"/>
</dbReference>
<dbReference type="SMART" id="SM00032">
    <property type="entry name" value="CCP"/>
    <property type="match status" value="2"/>
</dbReference>
<dbReference type="Pfam" id="PF00089">
    <property type="entry name" value="Trypsin"/>
    <property type="match status" value="1"/>
</dbReference>
<dbReference type="InterPro" id="IPR009003">
    <property type="entry name" value="Peptidase_S1_PA"/>
</dbReference>
<dbReference type="PROSITE" id="PS50240">
    <property type="entry name" value="TRYPSIN_DOM"/>
    <property type="match status" value="1"/>
</dbReference>
<evidence type="ECO:0000256" key="13">
    <source>
        <dbReference type="ARBA" id="ARBA00022859"/>
    </source>
</evidence>
<dbReference type="PANTHER" id="PTHR46393">
    <property type="entry name" value="SUSHI DOMAIN-CONTAINING PROTEIN"/>
    <property type="match status" value="1"/>
</dbReference>
<dbReference type="InterPro" id="IPR011360">
    <property type="entry name" value="Compl_C2_B"/>
</dbReference>
<dbReference type="EMBL" id="JAHFZB010000038">
    <property type="protein sequence ID" value="KAK6469573.1"/>
    <property type="molecule type" value="Genomic_DNA"/>
</dbReference>
<evidence type="ECO:0000259" key="21">
    <source>
        <dbReference type="PROSITE" id="PS50923"/>
    </source>
</evidence>
<dbReference type="PRINTS" id="PR00722">
    <property type="entry name" value="CHYMOTRYPSIN"/>
</dbReference>
<keyword evidence="6" id="KW-0399">Innate immunity</keyword>
<keyword evidence="11" id="KW-0378">Hydrolase</keyword>
<comment type="subcellular location">
    <subcellularLocation>
        <location evidence="3">Cell surface</location>
    </subcellularLocation>
    <subcellularLocation>
        <location evidence="4">Secreted</location>
    </subcellularLocation>
</comment>
<dbReference type="InterPro" id="IPR036465">
    <property type="entry name" value="vWFA_dom_sf"/>
</dbReference>
<dbReference type="InterPro" id="IPR001254">
    <property type="entry name" value="Trypsin_dom"/>
</dbReference>
<dbReference type="Gene3D" id="2.10.70.10">
    <property type="entry name" value="Complement Module, domain 1"/>
    <property type="match status" value="2"/>
</dbReference>
<evidence type="ECO:0000256" key="17">
    <source>
        <dbReference type="PROSITE-ProRule" id="PRU00302"/>
    </source>
</evidence>
<dbReference type="InterPro" id="IPR000436">
    <property type="entry name" value="Sushi_SCR_CCP_dom"/>
</dbReference>
<evidence type="ECO:0000256" key="14">
    <source>
        <dbReference type="ARBA" id="ARBA00023157"/>
    </source>
</evidence>
<evidence type="ECO:0000256" key="7">
    <source>
        <dbReference type="ARBA" id="ARBA00022659"/>
    </source>
</evidence>
<dbReference type="PIRSF" id="PIRSF001154">
    <property type="entry name" value="Compl_C2_B"/>
    <property type="match status" value="1"/>
</dbReference>
<dbReference type="SUPFAM" id="SSF53300">
    <property type="entry name" value="vWA-like"/>
    <property type="match status" value="1"/>
</dbReference>
<keyword evidence="14 17" id="KW-1015">Disulfide bond</keyword>
<reference evidence="22 23" key="1">
    <citation type="submission" date="2021-05" db="EMBL/GenBank/DDBJ databases">
        <authorList>
            <person name="Zahm M."/>
            <person name="Klopp C."/>
            <person name="Cabau C."/>
            <person name="Kuhl H."/>
            <person name="Suciu R."/>
            <person name="Ciorpac M."/>
            <person name="Holostenco D."/>
            <person name="Gessner J."/>
            <person name="Wuertz S."/>
            <person name="Hohne C."/>
            <person name="Stock M."/>
            <person name="Gislard M."/>
            <person name="Lluch J."/>
            <person name="Milhes M."/>
            <person name="Lampietro C."/>
            <person name="Lopez Roques C."/>
            <person name="Donnadieu C."/>
            <person name="Du K."/>
            <person name="Schartl M."/>
            <person name="Guiguen Y."/>
        </authorList>
    </citation>
    <scope>NUCLEOTIDE SEQUENCE [LARGE SCALE GENOMIC DNA]</scope>
    <source>
        <strain evidence="22">Hh-F2</strain>
        <tissue evidence="22">Blood</tissue>
    </source>
</reference>
<keyword evidence="9 18" id="KW-0732">Signal</keyword>
<evidence type="ECO:0000313" key="22">
    <source>
        <dbReference type="EMBL" id="KAK6469573.1"/>
    </source>
</evidence>
<dbReference type="InterPro" id="IPR002035">
    <property type="entry name" value="VWF_A"/>
</dbReference>
<feature type="domain" description="VWFA" evidence="19">
    <location>
        <begin position="189"/>
        <end position="385"/>
    </location>
</feature>
<dbReference type="PROSITE" id="PS50923">
    <property type="entry name" value="SUSHI"/>
    <property type="match status" value="2"/>
</dbReference>
<evidence type="ECO:0000256" key="1">
    <source>
        <dbReference type="ARBA" id="ARBA00001936"/>
    </source>
</evidence>
<keyword evidence="8" id="KW-0645">Protease</keyword>
<feature type="domain" description="Sushi" evidence="21">
    <location>
        <begin position="83"/>
        <end position="140"/>
    </location>
</feature>
<evidence type="ECO:0000256" key="16">
    <source>
        <dbReference type="ARBA" id="ARBA00029636"/>
    </source>
</evidence>
<dbReference type="SUPFAM" id="SSF50494">
    <property type="entry name" value="Trypsin-like serine proteases"/>
    <property type="match status" value="1"/>
</dbReference>
<feature type="signal peptide" evidence="18">
    <location>
        <begin position="1"/>
        <end position="19"/>
    </location>
</feature>
<comment type="caution">
    <text evidence="17">Lacks conserved residue(s) required for the propagation of feature annotation.</text>
</comment>
<feature type="domain" description="Sushi" evidence="21">
    <location>
        <begin position="21"/>
        <end position="80"/>
    </location>
</feature>
<dbReference type="CDD" id="cd00033">
    <property type="entry name" value="CCP"/>
    <property type="match status" value="2"/>
</dbReference>
<evidence type="ECO:0000256" key="10">
    <source>
        <dbReference type="ARBA" id="ARBA00022737"/>
    </source>
</evidence>
<evidence type="ECO:0000256" key="8">
    <source>
        <dbReference type="ARBA" id="ARBA00022670"/>
    </source>
</evidence>
<keyword evidence="5" id="KW-0964">Secreted</keyword>
<dbReference type="SMART" id="SM00020">
    <property type="entry name" value="Tryp_SPc"/>
    <property type="match status" value="1"/>
</dbReference>
<feature type="domain" description="Peptidase S1" evidence="20">
    <location>
        <begin position="387"/>
        <end position="675"/>
    </location>
</feature>
<evidence type="ECO:0000256" key="15">
    <source>
        <dbReference type="ARBA" id="ARBA00023180"/>
    </source>
</evidence>
<evidence type="ECO:0000256" key="18">
    <source>
        <dbReference type="SAM" id="SignalP"/>
    </source>
</evidence>
<dbReference type="Pfam" id="PF00092">
    <property type="entry name" value="VWA"/>
    <property type="match status" value="1"/>
</dbReference>
<keyword evidence="12" id="KW-0720">Serine protease</keyword>
<evidence type="ECO:0000256" key="11">
    <source>
        <dbReference type="ARBA" id="ARBA00022801"/>
    </source>
</evidence>
<dbReference type="SMART" id="SM00327">
    <property type="entry name" value="VWA"/>
    <property type="match status" value="1"/>
</dbReference>
<dbReference type="PROSITE" id="PS50234">
    <property type="entry name" value="VWFA"/>
    <property type="match status" value="1"/>
</dbReference>
<dbReference type="Proteomes" id="UP001369086">
    <property type="component" value="Unassembled WGS sequence"/>
</dbReference>
<dbReference type="InterPro" id="IPR043504">
    <property type="entry name" value="Peptidase_S1_PA_chymotrypsin"/>
</dbReference>
<protein>
    <recommendedName>
        <fullName evidence="16">C3/C5 convertase</fullName>
    </recommendedName>
</protein>
<feature type="disulfide bond" evidence="17">
    <location>
        <begin position="111"/>
        <end position="138"/>
    </location>
</feature>
<keyword evidence="23" id="KW-1185">Reference proteome</keyword>
<dbReference type="Pfam" id="PF00084">
    <property type="entry name" value="Sushi"/>
    <property type="match status" value="2"/>
</dbReference>
<dbReference type="InterPro" id="IPR001314">
    <property type="entry name" value="Peptidase_S1A"/>
</dbReference>
<proteinExistence type="predicted"/>
<evidence type="ECO:0000256" key="3">
    <source>
        <dbReference type="ARBA" id="ARBA00004241"/>
    </source>
</evidence>
<evidence type="ECO:0000256" key="12">
    <source>
        <dbReference type="ARBA" id="ARBA00022825"/>
    </source>
</evidence>
<keyword evidence="15" id="KW-0325">Glycoprotein</keyword>
<accession>A0ABR0YAZ0</accession>
<keyword evidence="13" id="KW-0391">Immunity</keyword>
<evidence type="ECO:0000259" key="20">
    <source>
        <dbReference type="PROSITE" id="PS50240"/>
    </source>
</evidence>
<keyword evidence="10" id="KW-0677">Repeat</keyword>
<evidence type="ECO:0000256" key="6">
    <source>
        <dbReference type="ARBA" id="ARBA00022588"/>
    </source>
</evidence>
<evidence type="ECO:0000259" key="19">
    <source>
        <dbReference type="PROSITE" id="PS50234"/>
    </source>
</evidence>
<evidence type="ECO:0000313" key="23">
    <source>
        <dbReference type="Proteomes" id="UP001369086"/>
    </source>
</evidence>
<dbReference type="Gene3D" id="3.40.50.410">
    <property type="entry name" value="von Willebrand factor, type A domain"/>
    <property type="match status" value="1"/>
</dbReference>
<comment type="cofactor">
    <cofactor evidence="2">
        <name>Mg(2+)</name>
        <dbReference type="ChEBI" id="CHEBI:18420"/>
    </cofactor>
</comment>
<name>A0ABR0YAZ0_HUSHU</name>
<comment type="caution">
    <text evidence="22">The sequence shown here is derived from an EMBL/GenBank/DDBJ whole genome shotgun (WGS) entry which is preliminary data.</text>
</comment>